<feature type="transmembrane region" description="Helical" evidence="7">
    <location>
        <begin position="232"/>
        <end position="251"/>
    </location>
</feature>
<dbReference type="PROSITE" id="PS50929">
    <property type="entry name" value="ABC_TM1F"/>
    <property type="match status" value="1"/>
</dbReference>
<feature type="transmembrane region" description="Helical" evidence="7">
    <location>
        <begin position="126"/>
        <end position="144"/>
    </location>
</feature>
<dbReference type="InterPro" id="IPR039421">
    <property type="entry name" value="Type_1_exporter"/>
</dbReference>
<feature type="transmembrane region" description="Helical" evidence="7">
    <location>
        <begin position="18"/>
        <end position="40"/>
    </location>
</feature>
<dbReference type="PROSITE" id="PS50893">
    <property type="entry name" value="ABC_TRANSPORTER_2"/>
    <property type="match status" value="1"/>
</dbReference>
<dbReference type="Gene3D" id="1.20.1560.10">
    <property type="entry name" value="ABC transporter type 1, transmembrane domain"/>
    <property type="match status" value="1"/>
</dbReference>
<keyword evidence="2 7" id="KW-0812">Transmembrane</keyword>
<sequence length="558" mass="63045">MRVALREWLKDKRACRHLLIGAVVQFIYIIINARIVMMITDVIDHYDSYTPYLVKLIGACVIQIILMSILSLMRGWSRHEIFTTLNDMYEDKILDADYEMFTKLSCSRIITASEQIWKISAVGQQGVQFVLSFVNIITLLISIYLIVPGIAIPIILVYGIGFALIIRTYKLMSVKDEEADETKRKRNQEMDETINGFAEVRGFCTESRHRNSIHKMNSLILKLRKQKQYANMELNIIIQVIDTIGMAMIILYTVSQIAAGSLTTATGMALIMYVWRIIDPLIMIAEYADELSMNLSQINEYDKVVSYKNRTVDTGKTSLESFNNEIVMKDVTFGYEDSGSVVNGLNLSIKKRQRVGICGVSGGGKTTIFKLLTKFYTPDNGEILIDGIPYSELNGGSLRSHMGIVHQETHIFTGSIMENLLYANPHASEYDIIDACKKANIYEFIQGLPEKFDTKVGPKGLKLSGGQKQRIALARIFLKDPEIILLDEATSALDNESETLIQDSLNKIEGKTIISIAHRLSTIKNSDLIYVIGDHRVLEKGTHDELMQSQGVYYRLNK</sequence>
<evidence type="ECO:0000256" key="4">
    <source>
        <dbReference type="ARBA" id="ARBA00022840"/>
    </source>
</evidence>
<evidence type="ECO:0000256" key="5">
    <source>
        <dbReference type="ARBA" id="ARBA00022989"/>
    </source>
</evidence>
<dbReference type="GO" id="GO:0016887">
    <property type="term" value="F:ATP hydrolysis activity"/>
    <property type="evidence" value="ECO:0007669"/>
    <property type="project" value="InterPro"/>
</dbReference>
<dbReference type="PANTHER" id="PTHR43394:SF1">
    <property type="entry name" value="ATP-BINDING CASSETTE SUB-FAMILY B MEMBER 10, MITOCHONDRIAL"/>
    <property type="match status" value="1"/>
</dbReference>
<evidence type="ECO:0000259" key="9">
    <source>
        <dbReference type="PROSITE" id="PS50929"/>
    </source>
</evidence>
<keyword evidence="5 7" id="KW-1133">Transmembrane helix</keyword>
<feature type="transmembrane region" description="Helical" evidence="7">
    <location>
        <begin position="150"/>
        <end position="169"/>
    </location>
</feature>
<evidence type="ECO:0000313" key="10">
    <source>
        <dbReference type="EMBL" id="DAE13447.1"/>
    </source>
</evidence>
<evidence type="ECO:0000256" key="1">
    <source>
        <dbReference type="ARBA" id="ARBA00004141"/>
    </source>
</evidence>
<dbReference type="SUPFAM" id="SSF90123">
    <property type="entry name" value="ABC transporter transmembrane region"/>
    <property type="match status" value="1"/>
</dbReference>
<evidence type="ECO:0000256" key="6">
    <source>
        <dbReference type="ARBA" id="ARBA00023136"/>
    </source>
</evidence>
<name>A0A8S5Q293_9CAUD</name>
<accession>A0A8S5Q293</accession>
<feature type="transmembrane region" description="Helical" evidence="7">
    <location>
        <begin position="52"/>
        <end position="73"/>
    </location>
</feature>
<dbReference type="FunFam" id="3.40.50.300:FF:000218">
    <property type="entry name" value="Multidrug ABC transporter ATP-binding protein"/>
    <property type="match status" value="1"/>
</dbReference>
<keyword evidence="3" id="KW-0547">Nucleotide-binding</keyword>
<dbReference type="Gene3D" id="3.40.50.300">
    <property type="entry name" value="P-loop containing nucleotide triphosphate hydrolases"/>
    <property type="match status" value="1"/>
</dbReference>
<dbReference type="InterPro" id="IPR011527">
    <property type="entry name" value="ABC1_TM_dom"/>
</dbReference>
<dbReference type="InterPro" id="IPR017871">
    <property type="entry name" value="ABC_transporter-like_CS"/>
</dbReference>
<evidence type="ECO:0000259" key="8">
    <source>
        <dbReference type="PROSITE" id="PS50893"/>
    </source>
</evidence>
<feature type="domain" description="ABC transporter" evidence="8">
    <location>
        <begin position="326"/>
        <end position="556"/>
    </location>
</feature>
<comment type="subcellular location">
    <subcellularLocation>
        <location evidence="1">Membrane</location>
        <topology evidence="1">Multi-pass membrane protein</topology>
    </subcellularLocation>
</comment>
<evidence type="ECO:0000256" key="3">
    <source>
        <dbReference type="ARBA" id="ARBA00022741"/>
    </source>
</evidence>
<protein>
    <submittedName>
        <fullName evidence="10">ABC-type multidrug transport system, ATPase and permease component</fullName>
    </submittedName>
</protein>
<feature type="domain" description="ABC transmembrane type-1" evidence="9">
    <location>
        <begin position="18"/>
        <end position="293"/>
    </location>
</feature>
<dbReference type="EMBL" id="BK015566">
    <property type="protein sequence ID" value="DAE13447.1"/>
    <property type="molecule type" value="Genomic_DNA"/>
</dbReference>
<dbReference type="PROSITE" id="PS00211">
    <property type="entry name" value="ABC_TRANSPORTER_1"/>
    <property type="match status" value="1"/>
</dbReference>
<dbReference type="GO" id="GO:0016020">
    <property type="term" value="C:membrane"/>
    <property type="evidence" value="ECO:0007669"/>
    <property type="project" value="UniProtKB-SubCell"/>
</dbReference>
<dbReference type="InterPro" id="IPR027417">
    <property type="entry name" value="P-loop_NTPase"/>
</dbReference>
<reference evidence="10" key="1">
    <citation type="journal article" date="2021" name="Proc. Natl. Acad. Sci. U.S.A.">
        <title>A Catalog of Tens of Thousands of Viruses from Human Metagenomes Reveals Hidden Associations with Chronic Diseases.</title>
        <authorList>
            <person name="Tisza M.J."/>
            <person name="Buck C.B."/>
        </authorList>
    </citation>
    <scope>NUCLEOTIDE SEQUENCE</scope>
    <source>
        <strain evidence="10">CtMYT7</strain>
    </source>
</reference>
<feature type="transmembrane region" description="Helical" evidence="7">
    <location>
        <begin position="257"/>
        <end position="275"/>
    </location>
</feature>
<evidence type="ECO:0000256" key="7">
    <source>
        <dbReference type="SAM" id="Phobius"/>
    </source>
</evidence>
<dbReference type="Pfam" id="PF00005">
    <property type="entry name" value="ABC_tran"/>
    <property type="match status" value="1"/>
</dbReference>
<dbReference type="InterPro" id="IPR003439">
    <property type="entry name" value="ABC_transporter-like_ATP-bd"/>
</dbReference>
<dbReference type="SUPFAM" id="SSF52540">
    <property type="entry name" value="P-loop containing nucleoside triphosphate hydrolases"/>
    <property type="match status" value="1"/>
</dbReference>
<dbReference type="InterPro" id="IPR036640">
    <property type="entry name" value="ABC1_TM_sf"/>
</dbReference>
<keyword evidence="6 7" id="KW-0472">Membrane</keyword>
<dbReference type="PANTHER" id="PTHR43394">
    <property type="entry name" value="ATP-DEPENDENT PERMEASE MDL1, MITOCHONDRIAL"/>
    <property type="match status" value="1"/>
</dbReference>
<organism evidence="10">
    <name type="scientific">Myoviridae sp. ctMYT7</name>
    <dbReference type="NCBI Taxonomy" id="2825087"/>
    <lineage>
        <taxon>Viruses</taxon>
        <taxon>Duplodnaviria</taxon>
        <taxon>Heunggongvirae</taxon>
        <taxon>Uroviricota</taxon>
        <taxon>Caudoviricetes</taxon>
    </lineage>
</organism>
<evidence type="ECO:0000256" key="2">
    <source>
        <dbReference type="ARBA" id="ARBA00022692"/>
    </source>
</evidence>
<keyword evidence="4" id="KW-0067">ATP-binding</keyword>
<dbReference type="SMART" id="SM00382">
    <property type="entry name" value="AAA"/>
    <property type="match status" value="1"/>
</dbReference>
<proteinExistence type="predicted"/>
<dbReference type="GO" id="GO:0005524">
    <property type="term" value="F:ATP binding"/>
    <property type="evidence" value="ECO:0007669"/>
    <property type="project" value="UniProtKB-KW"/>
</dbReference>
<dbReference type="GO" id="GO:0015421">
    <property type="term" value="F:ABC-type oligopeptide transporter activity"/>
    <property type="evidence" value="ECO:0007669"/>
    <property type="project" value="TreeGrafter"/>
</dbReference>
<dbReference type="InterPro" id="IPR003593">
    <property type="entry name" value="AAA+_ATPase"/>
</dbReference>
<dbReference type="Pfam" id="PF00664">
    <property type="entry name" value="ABC_membrane"/>
    <property type="match status" value="1"/>
</dbReference>